<dbReference type="Proteomes" id="UP000625316">
    <property type="component" value="Unassembled WGS sequence"/>
</dbReference>
<dbReference type="Gene3D" id="2.160.20.80">
    <property type="entry name" value="E3 ubiquitin-protein ligase SopA"/>
    <property type="match status" value="1"/>
</dbReference>
<protein>
    <submittedName>
        <fullName evidence="1">Pentapeptide repeat-containing protein</fullName>
    </submittedName>
</protein>
<dbReference type="InterPro" id="IPR051082">
    <property type="entry name" value="Pentapeptide-BTB/POZ_domain"/>
</dbReference>
<comment type="caution">
    <text evidence="1">The sequence shown here is derived from an EMBL/GenBank/DDBJ whole genome shotgun (WGS) entry which is preliminary data.</text>
</comment>
<organism evidence="1 2">
    <name type="scientific">Romeriopsis navalis LEGE 11480</name>
    <dbReference type="NCBI Taxonomy" id="2777977"/>
    <lineage>
        <taxon>Bacteria</taxon>
        <taxon>Bacillati</taxon>
        <taxon>Cyanobacteriota</taxon>
        <taxon>Cyanophyceae</taxon>
        <taxon>Leptolyngbyales</taxon>
        <taxon>Leptolyngbyaceae</taxon>
        <taxon>Romeriopsis</taxon>
        <taxon>Romeriopsis navalis</taxon>
    </lineage>
</organism>
<dbReference type="EMBL" id="JADEXQ010000026">
    <property type="protein sequence ID" value="MBE9029989.1"/>
    <property type="molecule type" value="Genomic_DNA"/>
</dbReference>
<dbReference type="SUPFAM" id="SSF141571">
    <property type="entry name" value="Pentapeptide repeat-like"/>
    <property type="match status" value="1"/>
</dbReference>
<keyword evidence="2" id="KW-1185">Reference proteome</keyword>
<gene>
    <name evidence="1" type="ORF">IQ266_09645</name>
</gene>
<accession>A0A928Z2W4</accession>
<sequence>MSTNQMVSMTSGENTPTELTSSTMLCDQYQSGARDFSDRDFCGFSLHSSCLSYANFRRSKLKQVNLQDADLRGIDLSETDLSRSNLQNTDLRGAALDNAMLFMASLDGANLQGADLSGASLDITTLNQANLQGANLCGTYLCGMDLSQVDLRGAYFDNKTQFDADFDPASVGMRSEITISIDDIVAHFNRLSKCASRYLGHTIALKYWEKSRYQNRHIAAFHFNPTGQFSYSGPSDRAASFLQLKWAQLWTNRFVGNCAVVFQDFPNILERNQLLLIGLESITIVNTDDSTGKSMAIFG</sequence>
<dbReference type="InterPro" id="IPR001646">
    <property type="entry name" value="5peptide_repeat"/>
</dbReference>
<dbReference type="AlphaFoldDB" id="A0A928Z2W4"/>
<evidence type="ECO:0000313" key="2">
    <source>
        <dbReference type="Proteomes" id="UP000625316"/>
    </source>
</evidence>
<reference evidence="1" key="1">
    <citation type="submission" date="2020-10" db="EMBL/GenBank/DDBJ databases">
        <authorList>
            <person name="Castelo-Branco R."/>
            <person name="Eusebio N."/>
            <person name="Adriana R."/>
            <person name="Vieira A."/>
            <person name="Brugerolle De Fraissinette N."/>
            <person name="Rezende De Castro R."/>
            <person name="Schneider M.P."/>
            <person name="Vasconcelos V."/>
            <person name="Leao P.N."/>
        </authorList>
    </citation>
    <scope>NUCLEOTIDE SEQUENCE</scope>
    <source>
        <strain evidence="1">LEGE 11480</strain>
    </source>
</reference>
<evidence type="ECO:0000313" key="1">
    <source>
        <dbReference type="EMBL" id="MBE9029989.1"/>
    </source>
</evidence>
<dbReference type="PANTHER" id="PTHR14136">
    <property type="entry name" value="BTB_POZ DOMAIN-CONTAINING PROTEIN KCTD9"/>
    <property type="match status" value="1"/>
</dbReference>
<proteinExistence type="predicted"/>
<name>A0A928Z2W4_9CYAN</name>
<dbReference type="Pfam" id="PF00805">
    <property type="entry name" value="Pentapeptide"/>
    <property type="match status" value="2"/>
</dbReference>
<dbReference type="RefSeq" id="WP_264324816.1">
    <property type="nucleotide sequence ID" value="NZ_JADEXQ010000026.1"/>
</dbReference>
<dbReference type="PANTHER" id="PTHR14136:SF17">
    <property type="entry name" value="BTB_POZ DOMAIN-CONTAINING PROTEIN KCTD9"/>
    <property type="match status" value="1"/>
</dbReference>